<proteinExistence type="predicted"/>
<dbReference type="GO" id="GO:0016620">
    <property type="term" value="F:oxidoreductase activity, acting on the aldehyde or oxo group of donors, NAD or NADP as acceptor"/>
    <property type="evidence" value="ECO:0007669"/>
    <property type="project" value="InterPro"/>
</dbReference>
<dbReference type="SUPFAM" id="SSF53720">
    <property type="entry name" value="ALDH-like"/>
    <property type="match status" value="1"/>
</dbReference>
<dbReference type="Gene3D" id="3.40.309.10">
    <property type="entry name" value="Aldehyde Dehydrogenase, Chain A, domain 2"/>
    <property type="match status" value="1"/>
</dbReference>
<evidence type="ECO:0000256" key="1">
    <source>
        <dbReference type="SAM" id="MobiDB-lite"/>
    </source>
</evidence>
<accession>A0A443ISA4</accession>
<evidence type="ECO:0000313" key="4">
    <source>
        <dbReference type="Proteomes" id="UP000285710"/>
    </source>
</evidence>
<dbReference type="InterPro" id="IPR016161">
    <property type="entry name" value="Ald_DH/histidinol_DH"/>
</dbReference>
<comment type="caution">
    <text evidence="3">The sequence shown here is derived from an EMBL/GenBank/DDBJ whole genome shotgun (WGS) entry which is preliminary data.</text>
</comment>
<organism evidence="3 4">
    <name type="scientific">Paenirhodobacter populi</name>
    <dbReference type="NCBI Taxonomy" id="2306993"/>
    <lineage>
        <taxon>Bacteria</taxon>
        <taxon>Pseudomonadati</taxon>
        <taxon>Pseudomonadota</taxon>
        <taxon>Alphaproteobacteria</taxon>
        <taxon>Rhodobacterales</taxon>
        <taxon>Rhodobacter group</taxon>
        <taxon>Paenirhodobacter</taxon>
    </lineage>
</organism>
<dbReference type="AlphaFoldDB" id="A0A443ISA4"/>
<sequence>MIVAEDADPLAAGLACATRKYRNSGQVCTSPTRFFAHESLCRPLTEAFLEKARSIRVGDGMDPDTQNGSRCRPPPRRCAGGLDRGAEAKGARLSRQAAEPRGLFLPADGVCGPAG</sequence>
<gene>
    <name evidence="3" type="ORF">D2T33_13820</name>
</gene>
<feature type="region of interest" description="Disordered" evidence="1">
    <location>
        <begin position="56"/>
        <end position="99"/>
    </location>
</feature>
<dbReference type="InterPro" id="IPR015590">
    <property type="entry name" value="Aldehyde_DH_dom"/>
</dbReference>
<reference evidence="3 4" key="2">
    <citation type="submission" date="2019-01" db="EMBL/GenBank/DDBJ databases">
        <authorList>
            <person name="Li Y."/>
        </authorList>
    </citation>
    <scope>NUCLEOTIDE SEQUENCE [LARGE SCALE GENOMIC DNA]</scope>
    <source>
        <strain evidence="3 4">2D-5</strain>
    </source>
</reference>
<dbReference type="Proteomes" id="UP000285710">
    <property type="component" value="Unassembled WGS sequence"/>
</dbReference>
<evidence type="ECO:0000259" key="2">
    <source>
        <dbReference type="Pfam" id="PF00171"/>
    </source>
</evidence>
<keyword evidence="4" id="KW-1185">Reference proteome</keyword>
<dbReference type="EMBL" id="SAUW01000014">
    <property type="protein sequence ID" value="RWR09530.1"/>
    <property type="molecule type" value="Genomic_DNA"/>
</dbReference>
<dbReference type="InterPro" id="IPR016163">
    <property type="entry name" value="Ald_DH_C"/>
</dbReference>
<name>A0A443ISA4_9RHOB</name>
<protein>
    <submittedName>
        <fullName evidence="3">Aldehyde dehydrogenase family protein</fullName>
    </submittedName>
</protein>
<dbReference type="Pfam" id="PF00171">
    <property type="entry name" value="Aldedh"/>
    <property type="match status" value="1"/>
</dbReference>
<feature type="domain" description="Aldehyde dehydrogenase" evidence="2">
    <location>
        <begin position="1"/>
        <end position="94"/>
    </location>
</feature>
<evidence type="ECO:0000313" key="3">
    <source>
        <dbReference type="EMBL" id="RWR09530.1"/>
    </source>
</evidence>
<reference evidence="3 4" key="1">
    <citation type="submission" date="2019-01" db="EMBL/GenBank/DDBJ databases">
        <title>Sinorhodobacter populi sp. nov. isolated from the symptomatic bark tissue of Populus euramericana canker.</title>
        <authorList>
            <person name="Xu G."/>
        </authorList>
    </citation>
    <scope>NUCLEOTIDE SEQUENCE [LARGE SCALE GENOMIC DNA]</scope>
    <source>
        <strain evidence="3 4">2D-5</strain>
    </source>
</reference>